<dbReference type="EMBL" id="KV426120">
    <property type="protein sequence ID" value="KZV87610.1"/>
    <property type="molecule type" value="Genomic_DNA"/>
</dbReference>
<feature type="non-terminal residue" evidence="8">
    <location>
        <position position="1"/>
    </location>
</feature>
<organism evidence="8 9">
    <name type="scientific">Exidia glandulosa HHB12029</name>
    <dbReference type="NCBI Taxonomy" id="1314781"/>
    <lineage>
        <taxon>Eukaryota</taxon>
        <taxon>Fungi</taxon>
        <taxon>Dikarya</taxon>
        <taxon>Basidiomycota</taxon>
        <taxon>Agaricomycotina</taxon>
        <taxon>Agaricomycetes</taxon>
        <taxon>Auriculariales</taxon>
        <taxon>Exidiaceae</taxon>
        <taxon>Exidia</taxon>
    </lineage>
</organism>
<dbReference type="GO" id="GO:0004497">
    <property type="term" value="F:monooxygenase activity"/>
    <property type="evidence" value="ECO:0007669"/>
    <property type="project" value="UniProtKB-KW"/>
</dbReference>
<comment type="cofactor">
    <cofactor evidence="1">
        <name>heme</name>
        <dbReference type="ChEBI" id="CHEBI:30413"/>
    </cofactor>
</comment>
<evidence type="ECO:0000256" key="7">
    <source>
        <dbReference type="ARBA" id="ARBA00023033"/>
    </source>
</evidence>
<evidence type="ECO:0008006" key="10">
    <source>
        <dbReference type="Google" id="ProtNLM"/>
    </source>
</evidence>
<dbReference type="InParanoid" id="A0A165ESZ0"/>
<dbReference type="STRING" id="1314781.A0A165ESZ0"/>
<protein>
    <recommendedName>
        <fullName evidence="10">Cytochrome P450</fullName>
    </recommendedName>
</protein>
<dbReference type="Proteomes" id="UP000077266">
    <property type="component" value="Unassembled WGS sequence"/>
</dbReference>
<dbReference type="Gene3D" id="1.10.630.10">
    <property type="entry name" value="Cytochrome P450"/>
    <property type="match status" value="1"/>
</dbReference>
<keyword evidence="5" id="KW-0560">Oxidoreductase</keyword>
<keyword evidence="6" id="KW-0408">Iron</keyword>
<evidence type="ECO:0000256" key="5">
    <source>
        <dbReference type="ARBA" id="ARBA00023002"/>
    </source>
</evidence>
<evidence type="ECO:0000256" key="3">
    <source>
        <dbReference type="ARBA" id="ARBA00022617"/>
    </source>
</evidence>
<name>A0A165ESZ0_EXIGL</name>
<dbReference type="GO" id="GO:0005506">
    <property type="term" value="F:iron ion binding"/>
    <property type="evidence" value="ECO:0007669"/>
    <property type="project" value="InterPro"/>
</dbReference>
<proteinExistence type="inferred from homology"/>
<dbReference type="AlphaFoldDB" id="A0A165ESZ0"/>
<evidence type="ECO:0000256" key="1">
    <source>
        <dbReference type="ARBA" id="ARBA00001971"/>
    </source>
</evidence>
<sequence length="82" mass="9261">QYVFEFGRRRCPWTMLTDAFVALTVTSILSVFDIERARDDDGNEVIPELKFDDGLRSHALPFKCCIVPRSEAAAALVLQKAE</sequence>
<comment type="similarity">
    <text evidence="2">Belongs to the cytochrome P450 family.</text>
</comment>
<dbReference type="OrthoDB" id="3934656at2759"/>
<keyword evidence="7" id="KW-0503">Monooxygenase</keyword>
<keyword evidence="3" id="KW-0349">Heme</keyword>
<dbReference type="PANTHER" id="PTHR46300">
    <property type="entry name" value="P450, PUTATIVE (EUROFUNG)-RELATED-RELATED"/>
    <property type="match status" value="1"/>
</dbReference>
<evidence type="ECO:0000256" key="6">
    <source>
        <dbReference type="ARBA" id="ARBA00023004"/>
    </source>
</evidence>
<evidence type="ECO:0000313" key="8">
    <source>
        <dbReference type="EMBL" id="KZV87610.1"/>
    </source>
</evidence>
<evidence type="ECO:0000313" key="9">
    <source>
        <dbReference type="Proteomes" id="UP000077266"/>
    </source>
</evidence>
<reference evidence="8 9" key="1">
    <citation type="journal article" date="2016" name="Mol. Biol. Evol.">
        <title>Comparative Genomics of Early-Diverging Mushroom-Forming Fungi Provides Insights into the Origins of Lignocellulose Decay Capabilities.</title>
        <authorList>
            <person name="Nagy L.G."/>
            <person name="Riley R."/>
            <person name="Tritt A."/>
            <person name="Adam C."/>
            <person name="Daum C."/>
            <person name="Floudas D."/>
            <person name="Sun H."/>
            <person name="Yadav J.S."/>
            <person name="Pangilinan J."/>
            <person name="Larsson K.H."/>
            <person name="Matsuura K."/>
            <person name="Barry K."/>
            <person name="Labutti K."/>
            <person name="Kuo R."/>
            <person name="Ohm R.A."/>
            <person name="Bhattacharya S.S."/>
            <person name="Shirouzu T."/>
            <person name="Yoshinaga Y."/>
            <person name="Martin F.M."/>
            <person name="Grigoriev I.V."/>
            <person name="Hibbett D.S."/>
        </authorList>
    </citation>
    <scope>NUCLEOTIDE SEQUENCE [LARGE SCALE GENOMIC DNA]</scope>
    <source>
        <strain evidence="8 9">HHB12029</strain>
    </source>
</reference>
<dbReference type="SUPFAM" id="SSF48264">
    <property type="entry name" value="Cytochrome P450"/>
    <property type="match status" value="1"/>
</dbReference>
<keyword evidence="9" id="KW-1185">Reference proteome</keyword>
<evidence type="ECO:0000256" key="4">
    <source>
        <dbReference type="ARBA" id="ARBA00022723"/>
    </source>
</evidence>
<dbReference type="InterPro" id="IPR050364">
    <property type="entry name" value="Cytochrome_P450_fung"/>
</dbReference>
<accession>A0A165ESZ0</accession>
<dbReference type="PANTHER" id="PTHR46300:SF7">
    <property type="entry name" value="P450, PUTATIVE (EUROFUNG)-RELATED"/>
    <property type="match status" value="1"/>
</dbReference>
<keyword evidence="4" id="KW-0479">Metal-binding</keyword>
<dbReference type="GO" id="GO:0020037">
    <property type="term" value="F:heme binding"/>
    <property type="evidence" value="ECO:0007669"/>
    <property type="project" value="InterPro"/>
</dbReference>
<evidence type="ECO:0000256" key="2">
    <source>
        <dbReference type="ARBA" id="ARBA00010617"/>
    </source>
</evidence>
<gene>
    <name evidence="8" type="ORF">EXIGLDRAFT_620431</name>
</gene>
<dbReference type="InterPro" id="IPR036396">
    <property type="entry name" value="Cyt_P450_sf"/>
</dbReference>
<dbReference type="GO" id="GO:0016705">
    <property type="term" value="F:oxidoreductase activity, acting on paired donors, with incorporation or reduction of molecular oxygen"/>
    <property type="evidence" value="ECO:0007669"/>
    <property type="project" value="InterPro"/>
</dbReference>